<keyword evidence="2" id="KW-1185">Reference proteome</keyword>
<dbReference type="EMBL" id="VOPW01000001">
    <property type="protein sequence ID" value="TXC67122.1"/>
    <property type="molecule type" value="Genomic_DNA"/>
</dbReference>
<protein>
    <recommendedName>
        <fullName evidence="3">Fibronectin type III domain-containing protein</fullName>
    </recommendedName>
</protein>
<sequence>MKRFAPLAAALLLAGCGGGIYLGWGGGYDDGAPSVSITTAQTSVAAGGVLRVVAAASDDDSGIDEVAFYRVDGSIDTRLGSDGSAPYEWNVLVPADGRTTVSVFAQARDGAGNSASSTLLTVAVTP</sequence>
<proteinExistence type="predicted"/>
<accession>A0A5C6U290</accession>
<dbReference type="Pfam" id="PF17957">
    <property type="entry name" value="Big_7"/>
    <property type="match status" value="1"/>
</dbReference>
<comment type="caution">
    <text evidence="1">The sequence shown here is derived from an EMBL/GenBank/DDBJ whole genome shotgun (WGS) entry which is preliminary data.</text>
</comment>
<dbReference type="PROSITE" id="PS51257">
    <property type="entry name" value="PROKAR_LIPOPROTEIN"/>
    <property type="match status" value="1"/>
</dbReference>
<reference evidence="1 2" key="1">
    <citation type="submission" date="2019-08" db="EMBL/GenBank/DDBJ databases">
        <authorList>
            <person name="Khan S.A."/>
            <person name="Jeon C.O."/>
            <person name="Jeong S.E."/>
        </authorList>
    </citation>
    <scope>NUCLEOTIDE SEQUENCE [LARGE SCALE GENOMIC DNA]</scope>
    <source>
        <strain evidence="2">IMCC1728</strain>
    </source>
</reference>
<dbReference type="Proteomes" id="UP000321832">
    <property type="component" value="Unassembled WGS sequence"/>
</dbReference>
<dbReference type="InterPro" id="IPR013783">
    <property type="entry name" value="Ig-like_fold"/>
</dbReference>
<evidence type="ECO:0000313" key="2">
    <source>
        <dbReference type="Proteomes" id="UP000321832"/>
    </source>
</evidence>
<organism evidence="1 2">
    <name type="scientific">Piscinibacter aquaticus</name>
    <dbReference type="NCBI Taxonomy" id="392597"/>
    <lineage>
        <taxon>Bacteria</taxon>
        <taxon>Pseudomonadati</taxon>
        <taxon>Pseudomonadota</taxon>
        <taxon>Betaproteobacteria</taxon>
        <taxon>Burkholderiales</taxon>
        <taxon>Sphaerotilaceae</taxon>
        <taxon>Piscinibacter</taxon>
    </lineage>
</organism>
<dbReference type="Gene3D" id="2.60.40.10">
    <property type="entry name" value="Immunoglobulins"/>
    <property type="match status" value="1"/>
</dbReference>
<evidence type="ECO:0008006" key="3">
    <source>
        <dbReference type="Google" id="ProtNLM"/>
    </source>
</evidence>
<gene>
    <name evidence="1" type="ORF">FSC37_19540</name>
</gene>
<evidence type="ECO:0000313" key="1">
    <source>
        <dbReference type="EMBL" id="TXC67122.1"/>
    </source>
</evidence>
<name>A0A5C6U290_9BURK</name>
<dbReference type="AlphaFoldDB" id="A0A5C6U290"/>